<dbReference type="RefSeq" id="XP_007693779.1">
    <property type="nucleotide sequence ID" value="XM_007695589.1"/>
</dbReference>
<proteinExistence type="predicted"/>
<dbReference type="GeneID" id="19121820"/>
<dbReference type="EMBL" id="KI964275">
    <property type="protein sequence ID" value="EUC39700.1"/>
    <property type="molecule type" value="Genomic_DNA"/>
</dbReference>
<dbReference type="Proteomes" id="UP000054032">
    <property type="component" value="Unassembled WGS sequence"/>
</dbReference>
<accession>W6YQ15</accession>
<dbReference type="KEGG" id="bor:COCMIDRAFT_31195"/>
<sequence>MYSGVQSAQIILDTELKAPGAEITWFYPNADINNGGQDDCNDGQLNEDGKLNTAKCSSSTIPGQHPPYLWFKKANHSWVEREPVEVVAIGTQDLEDLDGKWG</sequence>
<gene>
    <name evidence="1" type="ORF">COCMIDRAFT_31195</name>
</gene>
<evidence type="ECO:0000313" key="2">
    <source>
        <dbReference type="Proteomes" id="UP000054032"/>
    </source>
</evidence>
<name>W6YQ15_COCMI</name>
<protein>
    <submittedName>
        <fullName evidence="1">Uncharacterized protein</fullName>
    </submittedName>
</protein>
<reference evidence="1 2" key="1">
    <citation type="journal article" date="2013" name="PLoS Genet.">
        <title>Comparative genome structure, secondary metabolite, and effector coding capacity across Cochliobolus pathogens.</title>
        <authorList>
            <person name="Condon B.J."/>
            <person name="Leng Y."/>
            <person name="Wu D."/>
            <person name="Bushley K.E."/>
            <person name="Ohm R.A."/>
            <person name="Otillar R."/>
            <person name="Martin J."/>
            <person name="Schackwitz W."/>
            <person name="Grimwood J."/>
            <person name="MohdZainudin N."/>
            <person name="Xue C."/>
            <person name="Wang R."/>
            <person name="Manning V.A."/>
            <person name="Dhillon B."/>
            <person name="Tu Z.J."/>
            <person name="Steffenson B.J."/>
            <person name="Salamov A."/>
            <person name="Sun H."/>
            <person name="Lowry S."/>
            <person name="LaButti K."/>
            <person name="Han J."/>
            <person name="Copeland A."/>
            <person name="Lindquist E."/>
            <person name="Barry K."/>
            <person name="Schmutz J."/>
            <person name="Baker S.E."/>
            <person name="Ciuffetti L.M."/>
            <person name="Grigoriev I.V."/>
            <person name="Zhong S."/>
            <person name="Turgeon B.G."/>
        </authorList>
    </citation>
    <scope>NUCLEOTIDE SEQUENCE [LARGE SCALE GENOMIC DNA]</scope>
    <source>
        <strain evidence="1 2">ATCC 44560</strain>
    </source>
</reference>
<organism evidence="1 2">
    <name type="scientific">Bipolaris oryzae ATCC 44560</name>
    <dbReference type="NCBI Taxonomy" id="930090"/>
    <lineage>
        <taxon>Eukaryota</taxon>
        <taxon>Fungi</taxon>
        <taxon>Dikarya</taxon>
        <taxon>Ascomycota</taxon>
        <taxon>Pezizomycotina</taxon>
        <taxon>Dothideomycetes</taxon>
        <taxon>Pleosporomycetidae</taxon>
        <taxon>Pleosporales</taxon>
        <taxon>Pleosporineae</taxon>
        <taxon>Pleosporaceae</taxon>
        <taxon>Bipolaris</taxon>
    </lineage>
</organism>
<dbReference type="AlphaFoldDB" id="W6YQ15"/>
<dbReference type="HOGENOM" id="CLU_2276984_0_0_1"/>
<keyword evidence="2" id="KW-1185">Reference proteome</keyword>
<evidence type="ECO:0000313" key="1">
    <source>
        <dbReference type="EMBL" id="EUC39700.1"/>
    </source>
</evidence>
<dbReference type="OrthoDB" id="2096480at2759"/>